<keyword evidence="2" id="KW-0479">Metal-binding</keyword>
<evidence type="ECO:0000313" key="4">
    <source>
        <dbReference type="Proteomes" id="UP000024376"/>
    </source>
</evidence>
<dbReference type="PANTHER" id="PTHR10443:SF12">
    <property type="entry name" value="DIPEPTIDASE"/>
    <property type="match status" value="1"/>
</dbReference>
<keyword evidence="2" id="KW-0645">Protease</keyword>
<keyword evidence="1 2" id="KW-0224">Dipeptidase</keyword>
<dbReference type="HOGENOM" id="CLU_031404_4_0_1"/>
<accession>A0A024S200</accession>
<comment type="similarity">
    <text evidence="2">Belongs to the metallo-dependent hydrolases superfamily. Peptidase M19 family.</text>
</comment>
<evidence type="ECO:0000256" key="1">
    <source>
        <dbReference type="ARBA" id="ARBA00022997"/>
    </source>
</evidence>
<keyword evidence="2" id="KW-0862">Zinc</keyword>
<dbReference type="Gene3D" id="3.20.20.140">
    <property type="entry name" value="Metal-dependent hydrolases"/>
    <property type="match status" value="1"/>
</dbReference>
<reference evidence="4" key="1">
    <citation type="journal article" date="2013" name="Ind. Biotechnol.">
        <title>Comparative genomics analysis of Trichoderma reesei strains.</title>
        <authorList>
            <person name="Koike H."/>
            <person name="Aerts A."/>
            <person name="LaButti K."/>
            <person name="Grigoriev I.V."/>
            <person name="Baker S.E."/>
        </authorList>
    </citation>
    <scope>NUCLEOTIDE SEQUENCE [LARGE SCALE GENOMIC DNA]</scope>
    <source>
        <strain evidence="4">ATCC 56765 / BCRC 32924 / NRRL 11460 / Rut C-30</strain>
    </source>
</reference>
<dbReference type="InterPro" id="IPR032466">
    <property type="entry name" value="Metal_Hydrolase"/>
</dbReference>
<dbReference type="KEGG" id="trr:M419DRAFT_133453"/>
<comment type="cofactor">
    <cofactor evidence="2">
        <name>Zn(2+)</name>
        <dbReference type="ChEBI" id="CHEBI:29105"/>
    </cofactor>
</comment>
<keyword evidence="2" id="KW-0378">Hydrolase</keyword>
<name>A0A024S200_HYPJR</name>
<dbReference type="AlphaFoldDB" id="A0A024S200"/>
<dbReference type="GO" id="GO:0070573">
    <property type="term" value="F:metallodipeptidase activity"/>
    <property type="evidence" value="ECO:0007669"/>
    <property type="project" value="InterPro"/>
</dbReference>
<sequence length="385" mass="42991">MEPSDDCLLRAERLLAETPLIDKDGHNDFPYMIRGWHLGKVGDVDARQMAIAHTDLDRLRMGRVGGVFWSAYVPCPKENSTNNFSTDVHYESLRETLQQIDIIQTLIERYPDALQLAGSSKEVWEAFGSGRVASLIGVEGLHQIANSASVLRNFHRLGVRYVTLTHDSNNLYADSTNAAASHHGGLSQQGVEMIQEMNRIGMIVDLSHTSIEVQRQALSISKAPVIFSHSSCSAVTKHPRNSPDDVLDLLRTNGGVFMVSFLRKLTDADEPTLARVADHIQHVGERIGYEHVGIGSDFDGTMQTPDGLEDVSRFPFLIAELLRRGVPDESVKDLAGRNVLHVMDEVQRVSAELMRNDAKMLHDDIEPIWDEKVREEVKRVRGIVE</sequence>
<dbReference type="Proteomes" id="UP000024376">
    <property type="component" value="Unassembled WGS sequence"/>
</dbReference>
<comment type="catalytic activity">
    <reaction evidence="2">
        <text>an L-aminoacyl-L-amino acid + H2O = 2 an L-alpha-amino acid</text>
        <dbReference type="Rhea" id="RHEA:48940"/>
        <dbReference type="ChEBI" id="CHEBI:15377"/>
        <dbReference type="ChEBI" id="CHEBI:59869"/>
        <dbReference type="ChEBI" id="CHEBI:77460"/>
        <dbReference type="EC" id="3.4.13.19"/>
    </reaction>
</comment>
<evidence type="ECO:0000256" key="2">
    <source>
        <dbReference type="RuleBase" id="RU341113"/>
    </source>
</evidence>
<evidence type="ECO:0000313" key="3">
    <source>
        <dbReference type="EMBL" id="ETR98475.1"/>
    </source>
</evidence>
<dbReference type="PROSITE" id="PS51365">
    <property type="entry name" value="RENAL_DIPEPTIDASE_2"/>
    <property type="match status" value="1"/>
</dbReference>
<dbReference type="MEROPS" id="M19.013"/>
<dbReference type="EMBL" id="KI911162">
    <property type="protein sequence ID" value="ETR98475.1"/>
    <property type="molecule type" value="Genomic_DNA"/>
</dbReference>
<keyword evidence="2" id="KW-0482">Metalloprotease</keyword>
<dbReference type="Pfam" id="PF01244">
    <property type="entry name" value="Peptidase_M19"/>
    <property type="match status" value="1"/>
</dbReference>
<dbReference type="EC" id="3.4.13.19" evidence="2"/>
<dbReference type="SUPFAM" id="SSF51556">
    <property type="entry name" value="Metallo-dependent hydrolases"/>
    <property type="match status" value="1"/>
</dbReference>
<dbReference type="GO" id="GO:0046872">
    <property type="term" value="F:metal ion binding"/>
    <property type="evidence" value="ECO:0007669"/>
    <property type="project" value="UniProtKB-UniRule"/>
</dbReference>
<organism evidence="3 4">
    <name type="scientific">Hypocrea jecorina (strain ATCC 56765 / BCRC 32924 / NRRL 11460 / Rut C-30)</name>
    <name type="common">Trichoderma reesei</name>
    <dbReference type="NCBI Taxonomy" id="1344414"/>
    <lineage>
        <taxon>Eukaryota</taxon>
        <taxon>Fungi</taxon>
        <taxon>Dikarya</taxon>
        <taxon>Ascomycota</taxon>
        <taxon>Pezizomycotina</taxon>
        <taxon>Sordariomycetes</taxon>
        <taxon>Hypocreomycetidae</taxon>
        <taxon>Hypocreales</taxon>
        <taxon>Hypocreaceae</taxon>
        <taxon>Trichoderma</taxon>
    </lineage>
</organism>
<dbReference type="GO" id="GO:0006508">
    <property type="term" value="P:proteolysis"/>
    <property type="evidence" value="ECO:0007669"/>
    <property type="project" value="UniProtKB-KW"/>
</dbReference>
<dbReference type="CDD" id="cd01301">
    <property type="entry name" value="rDP_like"/>
    <property type="match status" value="1"/>
</dbReference>
<protein>
    <recommendedName>
        <fullName evidence="2">Dipeptidase</fullName>
        <ecNumber evidence="2">3.4.13.19</ecNumber>
    </recommendedName>
</protein>
<dbReference type="PANTHER" id="PTHR10443">
    <property type="entry name" value="MICROSOMAL DIPEPTIDASE"/>
    <property type="match status" value="1"/>
</dbReference>
<dbReference type="OrthoDB" id="445695at2759"/>
<gene>
    <name evidence="3" type="ORF">M419DRAFT_133453</name>
</gene>
<dbReference type="InterPro" id="IPR008257">
    <property type="entry name" value="Pept_M19"/>
</dbReference>
<proteinExistence type="inferred from homology"/>